<proteinExistence type="predicted"/>
<dbReference type="Proteomes" id="UP001151760">
    <property type="component" value="Unassembled WGS sequence"/>
</dbReference>
<organism evidence="1 2">
    <name type="scientific">Tanacetum coccineum</name>
    <dbReference type="NCBI Taxonomy" id="301880"/>
    <lineage>
        <taxon>Eukaryota</taxon>
        <taxon>Viridiplantae</taxon>
        <taxon>Streptophyta</taxon>
        <taxon>Embryophyta</taxon>
        <taxon>Tracheophyta</taxon>
        <taxon>Spermatophyta</taxon>
        <taxon>Magnoliopsida</taxon>
        <taxon>eudicotyledons</taxon>
        <taxon>Gunneridae</taxon>
        <taxon>Pentapetalae</taxon>
        <taxon>asterids</taxon>
        <taxon>campanulids</taxon>
        <taxon>Asterales</taxon>
        <taxon>Asteraceae</taxon>
        <taxon>Asteroideae</taxon>
        <taxon>Anthemideae</taxon>
        <taxon>Anthemidinae</taxon>
        <taxon>Tanacetum</taxon>
    </lineage>
</organism>
<name>A0ABQ5HVS2_9ASTR</name>
<accession>A0ABQ5HVS2</accession>
<evidence type="ECO:0000313" key="2">
    <source>
        <dbReference type="Proteomes" id="UP001151760"/>
    </source>
</evidence>
<reference evidence="1" key="1">
    <citation type="journal article" date="2022" name="Int. J. Mol. Sci.">
        <title>Draft Genome of Tanacetum Coccineum: Genomic Comparison of Closely Related Tanacetum-Family Plants.</title>
        <authorList>
            <person name="Yamashiro T."/>
            <person name="Shiraishi A."/>
            <person name="Nakayama K."/>
            <person name="Satake H."/>
        </authorList>
    </citation>
    <scope>NUCLEOTIDE SEQUENCE</scope>
</reference>
<evidence type="ECO:0000313" key="1">
    <source>
        <dbReference type="EMBL" id="GJT91425.1"/>
    </source>
</evidence>
<comment type="caution">
    <text evidence="1">The sequence shown here is derived from an EMBL/GenBank/DDBJ whole genome shotgun (WGS) entry which is preliminary data.</text>
</comment>
<keyword evidence="2" id="KW-1185">Reference proteome</keyword>
<evidence type="ECO:0008006" key="3">
    <source>
        <dbReference type="Google" id="ProtNLM"/>
    </source>
</evidence>
<dbReference type="EMBL" id="BQNB010020018">
    <property type="protein sequence ID" value="GJT91425.1"/>
    <property type="molecule type" value="Genomic_DNA"/>
</dbReference>
<reference evidence="1" key="2">
    <citation type="submission" date="2022-01" db="EMBL/GenBank/DDBJ databases">
        <authorList>
            <person name="Yamashiro T."/>
            <person name="Shiraishi A."/>
            <person name="Satake H."/>
            <person name="Nakayama K."/>
        </authorList>
    </citation>
    <scope>NUCLEOTIDE SEQUENCE</scope>
</reference>
<sequence>MSSLRRSSKGGYNRDYLDGVDRVQHETSLEGPILEDVEETIAREEVDLGISPPNTELDEGTVVFFPNACTINLDDEYLPPKPIQLCDPLPLGACLRVASQINVRRVVLWDIEAFSLPSAGWEDSRDMHQGVMGRIVELVWKASIHRERFIVHAFGKKTTVPTQQEDPCMTGITYFFTSNSPKMKPFSIENVMLVNMLSMATGTRVACDFVILTRKDLSQAIHFLRNLGHSVTT</sequence>
<protein>
    <recommendedName>
        <fullName evidence="3">NYN domain-containing protein</fullName>
    </recommendedName>
</protein>
<gene>
    <name evidence="1" type="ORF">Tco_1080270</name>
</gene>